<keyword evidence="7" id="KW-0479">Metal-binding</keyword>
<dbReference type="GO" id="GO:0003746">
    <property type="term" value="F:translation elongation factor activity"/>
    <property type="evidence" value="ECO:0007669"/>
    <property type="project" value="UniProtKB-UniRule"/>
</dbReference>
<dbReference type="InterPro" id="IPR050055">
    <property type="entry name" value="EF-Tu_GTPase"/>
</dbReference>
<evidence type="ECO:0000256" key="7">
    <source>
        <dbReference type="HAMAP-Rule" id="MF_00118"/>
    </source>
</evidence>
<comment type="subcellular location">
    <subcellularLocation>
        <location evidence="7">Cytoplasm</location>
    </subcellularLocation>
</comment>
<keyword evidence="2 7" id="KW-0547">Nucleotide-binding</keyword>
<keyword evidence="3 7" id="KW-0251">Elongation factor</keyword>
<organism evidence="9 10">
    <name type="scientific">Candidatus Falkowbacteria bacterium CG11_big_fil_rev_8_21_14_0_20_39_10</name>
    <dbReference type="NCBI Taxonomy" id="1974570"/>
    <lineage>
        <taxon>Bacteria</taxon>
        <taxon>Candidatus Falkowiibacteriota</taxon>
    </lineage>
</organism>
<dbReference type="SUPFAM" id="SSF50465">
    <property type="entry name" value="EF-Tu/eEF-1alpha/eIF2-gamma C-terminal domain"/>
    <property type="match status" value="1"/>
</dbReference>
<feature type="binding site" evidence="7">
    <location>
        <position position="25"/>
    </location>
    <ligand>
        <name>Mg(2+)</name>
        <dbReference type="ChEBI" id="CHEBI:18420"/>
    </ligand>
</feature>
<dbReference type="CDD" id="cd03697">
    <property type="entry name" value="EFTU_II"/>
    <property type="match status" value="1"/>
</dbReference>
<accession>A0A2M6K8H0</accession>
<dbReference type="NCBIfam" id="NF000766">
    <property type="entry name" value="PRK00049.1"/>
    <property type="match status" value="1"/>
</dbReference>
<dbReference type="InterPro" id="IPR005225">
    <property type="entry name" value="Small_GTP-bd"/>
</dbReference>
<feature type="binding site" evidence="7">
    <location>
        <begin position="136"/>
        <end position="139"/>
    </location>
    <ligand>
        <name>GTP</name>
        <dbReference type="ChEBI" id="CHEBI:37565"/>
    </ligand>
</feature>
<dbReference type="InterPro" id="IPR009000">
    <property type="entry name" value="Transl_B-barrel_sf"/>
</dbReference>
<dbReference type="AlphaFoldDB" id="A0A2M6K8H0"/>
<dbReference type="PRINTS" id="PR00315">
    <property type="entry name" value="ELONGATNFCT"/>
</dbReference>
<evidence type="ECO:0000256" key="6">
    <source>
        <dbReference type="ARBA" id="ARBA00029554"/>
    </source>
</evidence>
<dbReference type="PANTHER" id="PTHR43721">
    <property type="entry name" value="ELONGATION FACTOR TU-RELATED"/>
    <property type="match status" value="1"/>
</dbReference>
<keyword evidence="7" id="KW-0460">Magnesium</keyword>
<dbReference type="PROSITE" id="PS00301">
    <property type="entry name" value="G_TR_1"/>
    <property type="match status" value="1"/>
</dbReference>
<name>A0A2M6K8H0_9BACT</name>
<dbReference type="Pfam" id="PF00009">
    <property type="entry name" value="GTP_EFTU"/>
    <property type="match status" value="1"/>
</dbReference>
<keyword evidence="5 7" id="KW-0342">GTP-binding</keyword>
<dbReference type="GO" id="GO:0005525">
    <property type="term" value="F:GTP binding"/>
    <property type="evidence" value="ECO:0007669"/>
    <property type="project" value="UniProtKB-UniRule"/>
</dbReference>
<keyword evidence="4 7" id="KW-0648">Protein biosynthesis</keyword>
<protein>
    <recommendedName>
        <fullName evidence="6 7">Elongation factor Tu</fullName>
        <shortName evidence="7">EF-Tu</shortName>
        <ecNumber evidence="7">3.6.5.3</ecNumber>
    </recommendedName>
</protein>
<dbReference type="NCBIfam" id="NF009373">
    <property type="entry name" value="PRK12736.1"/>
    <property type="match status" value="1"/>
</dbReference>
<comment type="similarity">
    <text evidence="1 7">Belongs to the TRAFAC class translation factor GTPase superfamily. Classic translation factor GTPase family. EF-Tu/EF-1A subfamily.</text>
</comment>
<evidence type="ECO:0000256" key="2">
    <source>
        <dbReference type="ARBA" id="ARBA00022741"/>
    </source>
</evidence>
<evidence type="ECO:0000256" key="5">
    <source>
        <dbReference type="ARBA" id="ARBA00023134"/>
    </source>
</evidence>
<dbReference type="NCBIfam" id="TIGR00231">
    <property type="entry name" value="small_GTP"/>
    <property type="match status" value="1"/>
</dbReference>
<proteinExistence type="inferred from homology"/>
<dbReference type="PANTHER" id="PTHR43721:SF22">
    <property type="entry name" value="ELONGATION FACTOR TU, MITOCHONDRIAL"/>
    <property type="match status" value="1"/>
</dbReference>
<dbReference type="EMBL" id="PCWW01000062">
    <property type="protein sequence ID" value="PIR13028.1"/>
    <property type="molecule type" value="Genomic_DNA"/>
</dbReference>
<evidence type="ECO:0000256" key="4">
    <source>
        <dbReference type="ARBA" id="ARBA00022917"/>
    </source>
</evidence>
<dbReference type="CDD" id="cd01884">
    <property type="entry name" value="EF_Tu"/>
    <property type="match status" value="1"/>
</dbReference>
<dbReference type="SUPFAM" id="SSF52540">
    <property type="entry name" value="P-loop containing nucleoside triphosphate hydrolases"/>
    <property type="match status" value="1"/>
</dbReference>
<sequence length="395" mass="43635">MAEKFERTKPHVNVGTIGHVDHGKTTLTAAILKVLAGKGFRASERSVDQIDAAPEEKERGITIATTHVEYESENRHYAHVDCPGHADYVKNMITGAAQMDGSVLVVAATDGPMPQTREHILLARQVGVPYIVVFLNKCDMVEDKELIDLVEEEIRDLLKKYEFPGDETPIIRGSALKALENPTGDDAKPILDLVKALDEYIPDPKRDIDKPFLMPIEDIFSIEGRGTVVTGRIERGIIKINEEIEIVGLKETQKTVVTGVEMFNKSLDEGRAGDNAGLLLRGTKKDDVERGQVLAKPGTVNPHTEFETEVYILSKEEGGRHKPFFKGYKPQFYIRTTDVTGEVTLPEGTEMVMPGDTINLVVKLINPIALEEKMKFAIREGGRTVGAGVVTKIIK</sequence>
<dbReference type="HAMAP" id="MF_00118_B">
    <property type="entry name" value="EF_Tu_B"/>
    <property type="match status" value="1"/>
</dbReference>
<evidence type="ECO:0000259" key="8">
    <source>
        <dbReference type="PROSITE" id="PS51722"/>
    </source>
</evidence>
<keyword evidence="7" id="KW-0963">Cytoplasm</keyword>
<dbReference type="SUPFAM" id="SSF50447">
    <property type="entry name" value="Translation proteins"/>
    <property type="match status" value="1"/>
</dbReference>
<dbReference type="GO" id="GO:0000287">
    <property type="term" value="F:magnesium ion binding"/>
    <property type="evidence" value="ECO:0007669"/>
    <property type="project" value="UniProtKB-UniRule"/>
</dbReference>
<dbReference type="InterPro" id="IPR000795">
    <property type="entry name" value="T_Tr_GTP-bd_dom"/>
</dbReference>
<dbReference type="InterPro" id="IPR004541">
    <property type="entry name" value="Transl_elong_EFTu/EF1A_bac/org"/>
</dbReference>
<dbReference type="Pfam" id="PF03144">
    <property type="entry name" value="GTP_EFTU_D2"/>
    <property type="match status" value="1"/>
</dbReference>
<dbReference type="EC" id="3.6.5.3" evidence="7"/>
<dbReference type="InterPro" id="IPR031157">
    <property type="entry name" value="G_TR_CS"/>
</dbReference>
<gene>
    <name evidence="7 9" type="primary">tuf</name>
    <name evidence="9" type="ORF">COV49_03630</name>
</gene>
<feature type="binding site" evidence="7">
    <location>
        <begin position="81"/>
        <end position="85"/>
    </location>
    <ligand>
        <name>GTP</name>
        <dbReference type="ChEBI" id="CHEBI:37565"/>
    </ligand>
</feature>
<dbReference type="NCBIfam" id="TIGR00485">
    <property type="entry name" value="EF-Tu"/>
    <property type="match status" value="1"/>
</dbReference>
<evidence type="ECO:0000313" key="10">
    <source>
        <dbReference type="Proteomes" id="UP000230869"/>
    </source>
</evidence>
<feature type="domain" description="Tr-type G" evidence="8">
    <location>
        <begin position="9"/>
        <end position="205"/>
    </location>
</feature>
<evidence type="ECO:0000313" key="9">
    <source>
        <dbReference type="EMBL" id="PIR13028.1"/>
    </source>
</evidence>
<dbReference type="InterPro" id="IPR041709">
    <property type="entry name" value="EF-Tu_GTP-bd"/>
</dbReference>
<evidence type="ECO:0000256" key="3">
    <source>
        <dbReference type="ARBA" id="ARBA00022768"/>
    </source>
</evidence>
<reference evidence="9 10" key="1">
    <citation type="submission" date="2017-09" db="EMBL/GenBank/DDBJ databases">
        <title>Depth-based differentiation of microbial function through sediment-hosted aquifers and enrichment of novel symbionts in the deep terrestrial subsurface.</title>
        <authorList>
            <person name="Probst A.J."/>
            <person name="Ladd B."/>
            <person name="Jarett J.K."/>
            <person name="Geller-Mcgrath D.E."/>
            <person name="Sieber C.M."/>
            <person name="Emerson J.B."/>
            <person name="Anantharaman K."/>
            <person name="Thomas B.C."/>
            <person name="Malmstrom R."/>
            <person name="Stieglmeier M."/>
            <person name="Klingl A."/>
            <person name="Woyke T."/>
            <person name="Ryan C.M."/>
            <person name="Banfield J.F."/>
        </authorList>
    </citation>
    <scope>NUCLEOTIDE SEQUENCE [LARGE SCALE GENOMIC DNA]</scope>
    <source>
        <strain evidence="9">CG11_big_fil_rev_8_21_14_0_20_39_10</strain>
    </source>
</reference>
<comment type="subunit">
    <text evidence="7">Monomer.</text>
</comment>
<dbReference type="FunFam" id="2.40.30.10:FF:000001">
    <property type="entry name" value="Elongation factor Tu"/>
    <property type="match status" value="1"/>
</dbReference>
<dbReference type="Pfam" id="PF03143">
    <property type="entry name" value="GTP_EFTU_D3"/>
    <property type="match status" value="1"/>
</dbReference>
<dbReference type="Gene3D" id="2.40.30.10">
    <property type="entry name" value="Translation factors"/>
    <property type="match status" value="2"/>
</dbReference>
<dbReference type="InterPro" id="IPR004161">
    <property type="entry name" value="EFTu-like_2"/>
</dbReference>
<dbReference type="InterPro" id="IPR033720">
    <property type="entry name" value="EFTU_2"/>
</dbReference>
<dbReference type="GO" id="GO:0005829">
    <property type="term" value="C:cytosol"/>
    <property type="evidence" value="ECO:0007669"/>
    <property type="project" value="TreeGrafter"/>
</dbReference>
<comment type="caution">
    <text evidence="9">The sequence shown here is derived from an EMBL/GenBank/DDBJ whole genome shotgun (WGS) entry which is preliminary data.</text>
</comment>
<dbReference type="GO" id="GO:0003924">
    <property type="term" value="F:GTPase activity"/>
    <property type="evidence" value="ECO:0007669"/>
    <property type="project" value="UniProtKB-UniRule"/>
</dbReference>
<feature type="binding site" evidence="7">
    <location>
        <begin position="18"/>
        <end position="25"/>
    </location>
    <ligand>
        <name>GTP</name>
        <dbReference type="ChEBI" id="CHEBI:37565"/>
    </ligand>
</feature>
<dbReference type="Gene3D" id="3.40.50.300">
    <property type="entry name" value="P-loop containing nucleotide triphosphate hydrolases"/>
    <property type="match status" value="1"/>
</dbReference>
<dbReference type="FunFam" id="3.40.50.300:FF:000003">
    <property type="entry name" value="Elongation factor Tu"/>
    <property type="match status" value="1"/>
</dbReference>
<comment type="catalytic activity">
    <reaction evidence="7">
        <text>GTP + H2O = GDP + phosphate + H(+)</text>
        <dbReference type="Rhea" id="RHEA:19669"/>
        <dbReference type="ChEBI" id="CHEBI:15377"/>
        <dbReference type="ChEBI" id="CHEBI:15378"/>
        <dbReference type="ChEBI" id="CHEBI:37565"/>
        <dbReference type="ChEBI" id="CHEBI:43474"/>
        <dbReference type="ChEBI" id="CHEBI:58189"/>
        <dbReference type="EC" id="3.6.5.3"/>
    </reaction>
</comment>
<dbReference type="Proteomes" id="UP000230869">
    <property type="component" value="Unassembled WGS sequence"/>
</dbReference>
<keyword evidence="7" id="KW-0378">Hydrolase</keyword>
<dbReference type="CDD" id="cd03707">
    <property type="entry name" value="EFTU_III"/>
    <property type="match status" value="1"/>
</dbReference>
<dbReference type="InterPro" id="IPR004160">
    <property type="entry name" value="Transl_elong_EFTu/EF1A_C"/>
</dbReference>
<dbReference type="PROSITE" id="PS51722">
    <property type="entry name" value="G_TR_2"/>
    <property type="match status" value="1"/>
</dbReference>
<dbReference type="InterPro" id="IPR027417">
    <property type="entry name" value="P-loop_NTPase"/>
</dbReference>
<dbReference type="InterPro" id="IPR009001">
    <property type="entry name" value="Transl_elong_EF1A/Init_IF2_C"/>
</dbReference>
<evidence type="ECO:0000256" key="1">
    <source>
        <dbReference type="ARBA" id="ARBA00007249"/>
    </source>
</evidence>
<dbReference type="NCBIfam" id="NF009372">
    <property type="entry name" value="PRK12735.1"/>
    <property type="match status" value="1"/>
</dbReference>
<comment type="function">
    <text evidence="7">GTP hydrolase that promotes the GTP-dependent binding of aminoacyl-tRNA to the A-site of ribosomes during protein biosynthesis.</text>
</comment>